<dbReference type="InterPro" id="IPR058679">
    <property type="entry name" value="RlmG_N"/>
</dbReference>
<dbReference type="PANTHER" id="PTHR47816">
    <property type="entry name" value="RIBOSOMAL RNA SMALL SUBUNIT METHYLTRANSFERASE C"/>
    <property type="match status" value="1"/>
</dbReference>
<evidence type="ECO:0000256" key="1">
    <source>
        <dbReference type="ARBA" id="ARBA00022490"/>
    </source>
</evidence>
<proteinExistence type="predicted"/>
<keyword evidence="2" id="KW-0698">rRNA processing</keyword>
<feature type="domain" description="RlmG N-terminal" evidence="7">
    <location>
        <begin position="4"/>
        <end position="178"/>
    </location>
</feature>
<keyword evidence="9" id="KW-1185">Reference proteome</keyword>
<sequence length="383" mass="43120">MNVQWQIIDKQYDLFRFPKGQHDKSLQAWDSADELVVEHLLANDEVSTDGLLILNDNFGALAVALNHLSPTVVTDSYVSQQAILQNCEANELTAPKLLDSLEKLPESKTVILRLTKNMGFLEYQLGQISQLAEPCQIIATGKTTLVTKGVLALFEKYLKNVTTSLAKKKSRLIFAEHDNSMQVPESKYPVTVAWPEKALDVKSHANVYSKEQIDIGGRFLAENLPELTRNQIIVDLGCGNGLIGLSALHQAKERNIDINVKFLDESFMAVDSARLNVAEQFETQLEQCEFTATDCLTGEEPQSLDLILCNPPFHQHNTITEHIALQMFTQAREMLKNGGKIFVVANNHLHYSYHLKNIFGGFKVHRKNTKFTIYKCTNHLEPK</sequence>
<gene>
    <name evidence="8" type="ORF">BTO11_05870</name>
</gene>
<evidence type="ECO:0000259" key="6">
    <source>
        <dbReference type="Pfam" id="PF05175"/>
    </source>
</evidence>
<comment type="caution">
    <text evidence="8">The sequence shown here is derived from an EMBL/GenBank/DDBJ whole genome shotgun (WGS) entry which is preliminary data.</text>
</comment>
<keyword evidence="5" id="KW-0949">S-adenosyl-L-methionine</keyword>
<keyword evidence="1" id="KW-0963">Cytoplasm</keyword>
<evidence type="ECO:0000256" key="5">
    <source>
        <dbReference type="ARBA" id="ARBA00022691"/>
    </source>
</evidence>
<dbReference type="InterPro" id="IPR002052">
    <property type="entry name" value="DNA_methylase_N6_adenine_CS"/>
</dbReference>
<dbReference type="PIRSF" id="PIRSF037565">
    <property type="entry name" value="RRNA_m2G_Mtase_RsmD_prd"/>
    <property type="match status" value="1"/>
</dbReference>
<evidence type="ECO:0000256" key="4">
    <source>
        <dbReference type="ARBA" id="ARBA00022679"/>
    </source>
</evidence>
<dbReference type="PANTHER" id="PTHR47816:SF5">
    <property type="entry name" value="RIBOSOMAL RNA LARGE SUBUNIT METHYLTRANSFERASE G"/>
    <property type="match status" value="1"/>
</dbReference>
<evidence type="ECO:0000313" key="8">
    <source>
        <dbReference type="EMBL" id="PQJ53241.1"/>
    </source>
</evidence>
<dbReference type="OrthoDB" id="29650at2"/>
<evidence type="ECO:0000259" key="7">
    <source>
        <dbReference type="Pfam" id="PF26049"/>
    </source>
</evidence>
<dbReference type="InterPro" id="IPR017237">
    <property type="entry name" value="RLMG"/>
</dbReference>
<dbReference type="Pfam" id="PF26049">
    <property type="entry name" value="RLMG_N"/>
    <property type="match status" value="1"/>
</dbReference>
<dbReference type="GO" id="GO:0003676">
    <property type="term" value="F:nucleic acid binding"/>
    <property type="evidence" value="ECO:0007669"/>
    <property type="project" value="InterPro"/>
</dbReference>
<dbReference type="InterPro" id="IPR046977">
    <property type="entry name" value="RsmC/RlmG"/>
</dbReference>
<evidence type="ECO:0000256" key="3">
    <source>
        <dbReference type="ARBA" id="ARBA00022603"/>
    </source>
</evidence>
<dbReference type="Gene3D" id="3.40.50.150">
    <property type="entry name" value="Vaccinia Virus protein VP39"/>
    <property type="match status" value="2"/>
</dbReference>
<protein>
    <submittedName>
        <fullName evidence="8">Uncharacterized protein</fullName>
    </submittedName>
</protein>
<keyword evidence="3" id="KW-0489">Methyltransferase</keyword>
<dbReference type="CDD" id="cd02440">
    <property type="entry name" value="AdoMet_MTases"/>
    <property type="match status" value="1"/>
</dbReference>
<dbReference type="InterPro" id="IPR029063">
    <property type="entry name" value="SAM-dependent_MTases_sf"/>
</dbReference>
<dbReference type="Pfam" id="PF05175">
    <property type="entry name" value="MTS"/>
    <property type="match status" value="1"/>
</dbReference>
<evidence type="ECO:0000256" key="2">
    <source>
        <dbReference type="ARBA" id="ARBA00022552"/>
    </source>
</evidence>
<dbReference type="AlphaFoldDB" id="A0A2S7UVF6"/>
<dbReference type="GO" id="GO:0005737">
    <property type="term" value="C:cytoplasm"/>
    <property type="evidence" value="ECO:0007669"/>
    <property type="project" value="InterPro"/>
</dbReference>
<dbReference type="InterPro" id="IPR007848">
    <property type="entry name" value="Small_mtfrase_dom"/>
</dbReference>
<dbReference type="GO" id="GO:0008990">
    <property type="term" value="F:rRNA (guanine-N2-)-methyltransferase activity"/>
    <property type="evidence" value="ECO:0007669"/>
    <property type="project" value="InterPro"/>
</dbReference>
<dbReference type="RefSeq" id="WP_105051720.1">
    <property type="nucleotide sequence ID" value="NZ_BMYG01000003.1"/>
</dbReference>
<evidence type="ECO:0000313" key="9">
    <source>
        <dbReference type="Proteomes" id="UP000239007"/>
    </source>
</evidence>
<dbReference type="SUPFAM" id="SSF53335">
    <property type="entry name" value="S-adenosyl-L-methionine-dependent methyltransferases"/>
    <property type="match status" value="1"/>
</dbReference>
<reference evidence="8 9" key="1">
    <citation type="submission" date="2016-12" db="EMBL/GenBank/DDBJ databases">
        <title>Diversity of luminous bacteria.</title>
        <authorList>
            <person name="Yoshizawa S."/>
            <person name="Kogure K."/>
        </authorList>
    </citation>
    <scope>NUCLEOTIDE SEQUENCE [LARGE SCALE GENOMIC DNA]</scope>
    <source>
        <strain evidence="8 9">SA4-48</strain>
    </source>
</reference>
<name>A0A2S7UVF6_9GAMM</name>
<dbReference type="EMBL" id="MSCH01000003">
    <property type="protein sequence ID" value="PQJ53241.1"/>
    <property type="molecule type" value="Genomic_DNA"/>
</dbReference>
<feature type="domain" description="Methyltransferase small" evidence="6">
    <location>
        <begin position="199"/>
        <end position="375"/>
    </location>
</feature>
<dbReference type="Proteomes" id="UP000239007">
    <property type="component" value="Unassembled WGS sequence"/>
</dbReference>
<dbReference type="PROSITE" id="PS00092">
    <property type="entry name" value="N6_MTASE"/>
    <property type="match status" value="1"/>
</dbReference>
<accession>A0A2S7UVF6</accession>
<keyword evidence="4" id="KW-0808">Transferase</keyword>
<organism evidence="8 9">
    <name type="scientific">Psychrosphaera saromensis</name>
    <dbReference type="NCBI Taxonomy" id="716813"/>
    <lineage>
        <taxon>Bacteria</taxon>
        <taxon>Pseudomonadati</taxon>
        <taxon>Pseudomonadota</taxon>
        <taxon>Gammaproteobacteria</taxon>
        <taxon>Alteromonadales</taxon>
        <taxon>Pseudoalteromonadaceae</taxon>
        <taxon>Psychrosphaera</taxon>
    </lineage>
</organism>